<proteinExistence type="predicted"/>
<accession>A0A7K0GPB2</accession>
<comment type="caution">
    <text evidence="1">The sequence shown here is derived from an EMBL/GenBank/DDBJ whole genome shotgun (WGS) entry which is preliminary data.</text>
</comment>
<evidence type="ECO:0000313" key="2">
    <source>
        <dbReference type="Proteomes" id="UP000463337"/>
    </source>
</evidence>
<reference evidence="1 2" key="1">
    <citation type="journal article" date="2019" name="Nat. Med.">
        <title>A library of human gut bacterial isolates paired with longitudinal multiomics data enables mechanistic microbiome research.</title>
        <authorList>
            <person name="Poyet M."/>
            <person name="Groussin M."/>
            <person name="Gibbons S.M."/>
            <person name="Avila-Pacheco J."/>
            <person name="Jiang X."/>
            <person name="Kearney S.M."/>
            <person name="Perrotta A.R."/>
            <person name="Berdy B."/>
            <person name="Zhao S."/>
            <person name="Lieberman T.D."/>
            <person name="Swanson P.K."/>
            <person name="Smith M."/>
            <person name="Roesemann S."/>
            <person name="Alexander J.E."/>
            <person name="Rich S.A."/>
            <person name="Livny J."/>
            <person name="Vlamakis H."/>
            <person name="Clish C."/>
            <person name="Bullock K."/>
            <person name="Deik A."/>
            <person name="Scott J."/>
            <person name="Pierce K.A."/>
            <person name="Xavier R.J."/>
            <person name="Alm E.J."/>
        </authorList>
    </citation>
    <scope>NUCLEOTIDE SEQUENCE [LARGE SCALE GENOMIC DNA]</scope>
    <source>
        <strain evidence="1 2">BIOML-A41</strain>
    </source>
</reference>
<feature type="non-terminal residue" evidence="1">
    <location>
        <position position="292"/>
    </location>
</feature>
<dbReference type="AlphaFoldDB" id="A0A7K0GPB2"/>
<organism evidence="1 2">
    <name type="scientific">Parabacteroides distasonis</name>
    <dbReference type="NCBI Taxonomy" id="823"/>
    <lineage>
        <taxon>Bacteria</taxon>
        <taxon>Pseudomonadati</taxon>
        <taxon>Bacteroidota</taxon>
        <taxon>Bacteroidia</taxon>
        <taxon>Bacteroidales</taxon>
        <taxon>Tannerellaceae</taxon>
        <taxon>Parabacteroides</taxon>
    </lineage>
</organism>
<name>A0A7K0GPB2_PARDI</name>
<evidence type="ECO:0000313" key="1">
    <source>
        <dbReference type="EMBL" id="MRY60793.1"/>
    </source>
</evidence>
<dbReference type="Proteomes" id="UP000463337">
    <property type="component" value="Unassembled WGS sequence"/>
</dbReference>
<sequence length="292" mass="32326">MTAGGYNSGGRGFRALLNSDLKPTFSESVYGSYHTVSGIYYDDSLGFFSIARHGSGHATYSYSWGKSSDDFRSGKNKQTSYILSTRVAEGWQIYFTQEVQFFIGSTTHLIPEATLDLQTLYPSTHKSNKFYIYATVDGGVAHYMLSEQYVADSSTAIYIGVCETDETQITNLQVNRATRLGDFREFTEHLTDSKPHGLDLSQVTTDDVGLGLLENKSIRNTLVIPTFKEVFDGWYRLSHQGTKPYPAIPAETATWTYNEATDAIRNTTNSVGLVGMVSPDDVAVGDYDFITG</sequence>
<dbReference type="EMBL" id="WKLT01000156">
    <property type="protein sequence ID" value="MRY60793.1"/>
    <property type="molecule type" value="Genomic_DNA"/>
</dbReference>
<gene>
    <name evidence="1" type="ORF">GKD59_23545</name>
</gene>
<protein>
    <submittedName>
        <fullName evidence="1">Uncharacterized protein</fullName>
    </submittedName>
</protein>
<dbReference type="RefSeq" id="WP_154398430.1">
    <property type="nucleotide sequence ID" value="NZ_WKLT01000156.1"/>
</dbReference>